<protein>
    <submittedName>
        <fullName evidence="2">Uncharacterized protein</fullName>
    </submittedName>
</protein>
<keyword evidence="1" id="KW-0472">Membrane</keyword>
<gene>
    <name evidence="2" type="ORF">LCGC14_0477510</name>
</gene>
<accession>A0A0F9SAA6</accession>
<evidence type="ECO:0000256" key="1">
    <source>
        <dbReference type="SAM" id="Phobius"/>
    </source>
</evidence>
<feature type="transmembrane region" description="Helical" evidence="1">
    <location>
        <begin position="9"/>
        <end position="28"/>
    </location>
</feature>
<name>A0A0F9SAA6_9ZZZZ</name>
<comment type="caution">
    <text evidence="2">The sequence shown here is derived from an EMBL/GenBank/DDBJ whole genome shotgun (WGS) entry which is preliminary data.</text>
</comment>
<evidence type="ECO:0000313" key="2">
    <source>
        <dbReference type="EMBL" id="KKN65815.1"/>
    </source>
</evidence>
<keyword evidence="1" id="KW-0812">Transmembrane</keyword>
<reference evidence="2" key="1">
    <citation type="journal article" date="2015" name="Nature">
        <title>Complex archaea that bridge the gap between prokaryotes and eukaryotes.</title>
        <authorList>
            <person name="Spang A."/>
            <person name="Saw J.H."/>
            <person name="Jorgensen S.L."/>
            <person name="Zaremba-Niedzwiedzka K."/>
            <person name="Martijn J."/>
            <person name="Lind A.E."/>
            <person name="van Eijk R."/>
            <person name="Schleper C."/>
            <person name="Guy L."/>
            <person name="Ettema T.J."/>
        </authorList>
    </citation>
    <scope>NUCLEOTIDE SEQUENCE</scope>
</reference>
<organism evidence="2">
    <name type="scientific">marine sediment metagenome</name>
    <dbReference type="NCBI Taxonomy" id="412755"/>
    <lineage>
        <taxon>unclassified sequences</taxon>
        <taxon>metagenomes</taxon>
        <taxon>ecological metagenomes</taxon>
    </lineage>
</organism>
<proteinExistence type="predicted"/>
<keyword evidence="1" id="KW-1133">Transmembrane helix</keyword>
<dbReference type="EMBL" id="LAZR01000515">
    <property type="protein sequence ID" value="KKN65815.1"/>
    <property type="molecule type" value="Genomic_DNA"/>
</dbReference>
<sequence>MNKTTWKTLAIIFIILFTLETLFIIWAWDYGTDILEEESECVLNVCADGEYDAYIYDSIENICYCYKDGEIAYKKFIR</sequence>
<dbReference type="AlphaFoldDB" id="A0A0F9SAA6"/>